<reference evidence="2" key="2">
    <citation type="submission" date="2023-07" db="EMBL/GenBank/DDBJ databases">
        <title>Identification and characterization of horizontal gene transfer across gut microbiota members of farm animals based on homology search.</title>
        <authorList>
            <person name="Schwarzerova J."/>
            <person name="Nykrynova M."/>
            <person name="Jureckova K."/>
            <person name="Cejkova D."/>
            <person name="Rychlik I."/>
        </authorList>
    </citation>
    <scope>NUCLEOTIDE SEQUENCE [LARGE SCALE GENOMIC DNA]</scope>
    <source>
        <strain evidence="2">ET4</strain>
    </source>
</reference>
<dbReference type="Pfam" id="PF14072">
    <property type="entry name" value="DndB"/>
    <property type="match status" value="1"/>
</dbReference>
<dbReference type="InterPro" id="IPR017642">
    <property type="entry name" value="DNA_S_mod_DndB"/>
</dbReference>
<evidence type="ECO:0000313" key="2">
    <source>
        <dbReference type="Proteomes" id="UP001228403"/>
    </source>
</evidence>
<accession>A0ABT7U6U3</accession>
<dbReference type="InterPro" id="IPR017601">
    <property type="entry name" value="DGQHR-contain_dom"/>
</dbReference>
<dbReference type="CDD" id="cd16414">
    <property type="entry name" value="dndB_like"/>
    <property type="match status" value="1"/>
</dbReference>
<evidence type="ECO:0000313" key="1">
    <source>
        <dbReference type="EMBL" id="MDM8146237.1"/>
    </source>
</evidence>
<gene>
    <name evidence="1" type="ORF">QUW02_09955</name>
</gene>
<comment type="caution">
    <text evidence="1">The sequence shown here is derived from an EMBL/GenBank/DDBJ whole genome shotgun (WGS) entry which is preliminary data.</text>
</comment>
<protein>
    <submittedName>
        <fullName evidence="1">DNA sulfur modification protein DndB</fullName>
    </submittedName>
</protein>
<organism evidence="1 2">
    <name type="scientific">Bacteroides eggerthii</name>
    <dbReference type="NCBI Taxonomy" id="28111"/>
    <lineage>
        <taxon>Bacteria</taxon>
        <taxon>Pseudomonadati</taxon>
        <taxon>Bacteroidota</taxon>
        <taxon>Bacteroidia</taxon>
        <taxon>Bacteroidales</taxon>
        <taxon>Bacteroidaceae</taxon>
        <taxon>Bacteroides</taxon>
    </lineage>
</organism>
<dbReference type="EMBL" id="JAUDCF010000025">
    <property type="protein sequence ID" value="MDM8146237.1"/>
    <property type="molecule type" value="Genomic_DNA"/>
</dbReference>
<keyword evidence="2" id="KW-1185">Reference proteome</keyword>
<dbReference type="NCBIfam" id="TIGR03187">
    <property type="entry name" value="DGQHR"/>
    <property type="match status" value="1"/>
</dbReference>
<sequence>MDIPAIRGKIGNTVYYSANFSFQQINDLVDRKVGNEIYTSKTLKERLQRSLTDNCGKIKQYILDCEDRFFNALVLAVYDGEPQWTEIRFELDENEFSNVGILHLNGLEKIFPVDGQHRVEGIKEALKKNPALASETISVILIGHSTNKEGMKKSRRIFSTLNRYAKPVKLGDIIALDEDDIVAIATRELLETHILFTDDRIKTTNTKSIPVNDKSSFTSLITLYECNAELFQIFHYKKIISKTKLNDFLRRRPDDNIIAEYINYLSNFWDLMINAFPEIEDFINSDQPLTAAEEYRDTINGGNIIFRPVALLQMIKAISYIYSEDNEVSIKNILATFSKLQRNVSSEPWNRIIWDPESKRMLMNNQLLLKYLFIYIFNGELLKPRHKTDFYKRYALVYNISSDSVEERLKNILLGKK</sequence>
<name>A0ABT7U6U3_9BACE</name>
<proteinExistence type="predicted"/>
<dbReference type="Proteomes" id="UP001228403">
    <property type="component" value="Unassembled WGS sequence"/>
</dbReference>
<reference evidence="1 2" key="1">
    <citation type="submission" date="2023-06" db="EMBL/GenBank/DDBJ databases">
        <authorList>
            <person name="Zeman M."/>
            <person name="Kubasova T."/>
            <person name="Jahodarova E."/>
            <person name="Nykrynova M."/>
            <person name="Rychlik I."/>
        </authorList>
    </citation>
    <scope>NUCLEOTIDE SEQUENCE [LARGE SCALE GENOMIC DNA]</scope>
    <source>
        <strain evidence="1 2">ET4</strain>
    </source>
</reference>